<keyword evidence="13" id="KW-1185">Reference proteome</keyword>
<evidence type="ECO:0000256" key="10">
    <source>
        <dbReference type="ARBA" id="ARBA00023239"/>
    </source>
</evidence>
<comment type="caution">
    <text evidence="12">The sequence shown here is derived from an EMBL/GenBank/DDBJ whole genome shotgun (WGS) entry which is preliminary data.</text>
</comment>
<dbReference type="CDD" id="cd00484">
    <property type="entry name" value="PEPCK_ATP"/>
    <property type="match status" value="1"/>
</dbReference>
<dbReference type="FunFam" id="3.40.449.10:FF:000009">
    <property type="entry name" value="Uncharacterized protein"/>
    <property type="match status" value="1"/>
</dbReference>
<evidence type="ECO:0000256" key="7">
    <source>
        <dbReference type="ARBA" id="ARBA00022741"/>
    </source>
</evidence>
<gene>
    <name evidence="12" type="ORF">Taro_047955</name>
</gene>
<dbReference type="PANTHER" id="PTHR30031:SF0">
    <property type="entry name" value="PHOSPHOENOLPYRUVATE CARBOXYKINASE (ATP)"/>
    <property type="match status" value="1"/>
</dbReference>
<comment type="similarity">
    <text evidence="3">Belongs to the phosphoenolpyruvate carboxykinase (ATP) family.</text>
</comment>
<protein>
    <recommendedName>
        <fullName evidence="4">phosphoenolpyruvate carboxykinase (ATP)</fullName>
        <ecNumber evidence="4">4.1.1.49</ecNumber>
    </recommendedName>
</protein>
<dbReference type="GO" id="GO:0006094">
    <property type="term" value="P:gluconeogenesis"/>
    <property type="evidence" value="ECO:0007669"/>
    <property type="project" value="UniProtKB-UniPathway"/>
</dbReference>
<evidence type="ECO:0000256" key="8">
    <source>
        <dbReference type="ARBA" id="ARBA00022793"/>
    </source>
</evidence>
<keyword evidence="6" id="KW-0963">Cytoplasm</keyword>
<dbReference type="HAMAP" id="MF_00453">
    <property type="entry name" value="PEPCK_ATP"/>
    <property type="match status" value="1"/>
</dbReference>
<dbReference type="Gene3D" id="3.90.228.20">
    <property type="match status" value="1"/>
</dbReference>
<evidence type="ECO:0000256" key="4">
    <source>
        <dbReference type="ARBA" id="ARBA00012363"/>
    </source>
</evidence>
<dbReference type="Pfam" id="PF01293">
    <property type="entry name" value="PEPCK_ATP"/>
    <property type="match status" value="1"/>
</dbReference>
<dbReference type="GO" id="GO:0005524">
    <property type="term" value="F:ATP binding"/>
    <property type="evidence" value="ECO:0007669"/>
    <property type="project" value="UniProtKB-KW"/>
</dbReference>
<dbReference type="InterPro" id="IPR013035">
    <property type="entry name" value="PEP_carboxykinase_C"/>
</dbReference>
<keyword evidence="5" id="KW-0312">Gluconeogenesis</keyword>
<keyword evidence="8" id="KW-0210">Decarboxylase</keyword>
<evidence type="ECO:0000256" key="9">
    <source>
        <dbReference type="ARBA" id="ARBA00022840"/>
    </source>
</evidence>
<sequence>MLTATPPRADVFAGARLPEVGEARHRSLTGAAAAMANNNKEFSFPGKGLVSSEGLPRIQTHTKGTDPNTICHDGSAPAVKAQTIDELHSLQKKKSAPTTPMKGAQGAFSSSLEDELHKQQLQSISASLASLARETGPKLVKGDPARVKAEAVVVHHQPIFGTTLDVSDSALKFTHVLYNLSPAELYEQAIKYERSSFITSSGALATLSGAKTGRSPKDKRIVRDESTEELWWGKGSPNIEMDEHAFMVNRERAVDYLNSLDKVFVNDQFLNWDPEHRIKVRIVSARAYHSLFMYNMCIRPTPEELENFGTPDFTIYNAGQFPCNRYTNYMTSSTSVDLNLARKEMVILGTQYAGEMKKGLFSLMHYLMPKRGILSLHSGSNMGKDGDTTLSTDRNRFLIGDDEHCWSDNGVSNIEGGCYAKCIDLSREKEPDIWNAIKFGTVLENVVFEEHTREVDYADKSVTENTRASYPIEYIPNAKIPCVGSHPKNVILLACDAFGVLPPVSKLNLAQTMYHFISGYTALVAGTEDGIKEPQATFSACFGAAFIMLHPTRYAAMLAEKMQQHGATGWLVNTGWSGGSYGAGQRIKLAYTRKIIDAIHSGSLLKANYIKTEVFELEIPTEVEGVPSEILSPVNTWPSKDAYKETLLKLACLFKKNFEVFADHKIGEDNKLTEEILAAGPVF</sequence>
<evidence type="ECO:0000256" key="1">
    <source>
        <dbReference type="ARBA" id="ARBA00004496"/>
    </source>
</evidence>
<dbReference type="Proteomes" id="UP000652761">
    <property type="component" value="Unassembled WGS sequence"/>
</dbReference>
<keyword evidence="9" id="KW-0067">ATP-binding</keyword>
<dbReference type="EC" id="4.1.1.49" evidence="4"/>
<dbReference type="GO" id="GO:0005829">
    <property type="term" value="C:cytosol"/>
    <property type="evidence" value="ECO:0007669"/>
    <property type="project" value="TreeGrafter"/>
</dbReference>
<evidence type="ECO:0000256" key="11">
    <source>
        <dbReference type="ARBA" id="ARBA00047371"/>
    </source>
</evidence>
<reference evidence="12" key="1">
    <citation type="submission" date="2017-07" db="EMBL/GenBank/DDBJ databases">
        <title>Taro Niue Genome Assembly and Annotation.</title>
        <authorList>
            <person name="Atibalentja N."/>
            <person name="Keating K."/>
            <person name="Fields C.J."/>
        </authorList>
    </citation>
    <scope>NUCLEOTIDE SEQUENCE</scope>
    <source>
        <strain evidence="12">Niue_2</strain>
        <tissue evidence="12">Leaf</tissue>
    </source>
</reference>
<dbReference type="InterPro" id="IPR001272">
    <property type="entry name" value="PEP_carboxykinase_ATP"/>
</dbReference>
<organism evidence="12 13">
    <name type="scientific">Colocasia esculenta</name>
    <name type="common">Wild taro</name>
    <name type="synonym">Arum esculentum</name>
    <dbReference type="NCBI Taxonomy" id="4460"/>
    <lineage>
        <taxon>Eukaryota</taxon>
        <taxon>Viridiplantae</taxon>
        <taxon>Streptophyta</taxon>
        <taxon>Embryophyta</taxon>
        <taxon>Tracheophyta</taxon>
        <taxon>Spermatophyta</taxon>
        <taxon>Magnoliopsida</taxon>
        <taxon>Liliopsida</taxon>
        <taxon>Araceae</taxon>
        <taxon>Aroideae</taxon>
        <taxon>Colocasieae</taxon>
        <taxon>Colocasia</taxon>
    </lineage>
</organism>
<dbReference type="SUPFAM" id="SSF68923">
    <property type="entry name" value="PEP carboxykinase N-terminal domain"/>
    <property type="match status" value="1"/>
</dbReference>
<dbReference type="NCBIfam" id="TIGR00224">
    <property type="entry name" value="pckA"/>
    <property type="match status" value="1"/>
</dbReference>
<evidence type="ECO:0000313" key="13">
    <source>
        <dbReference type="Proteomes" id="UP000652761"/>
    </source>
</evidence>
<dbReference type="InterPro" id="IPR015994">
    <property type="entry name" value="PEPCK_ATP_CS"/>
</dbReference>
<evidence type="ECO:0000256" key="6">
    <source>
        <dbReference type="ARBA" id="ARBA00022490"/>
    </source>
</evidence>
<accession>A0A843X4K6</accession>
<comment type="pathway">
    <text evidence="2">Carbohydrate biosynthesis; gluconeogenesis.</text>
</comment>
<dbReference type="Gene3D" id="2.170.8.10">
    <property type="entry name" value="Phosphoenolpyruvate Carboxykinase, domain 2"/>
    <property type="match status" value="1"/>
</dbReference>
<name>A0A843X4K6_COLES</name>
<dbReference type="OrthoDB" id="184182at2759"/>
<dbReference type="PROSITE" id="PS00532">
    <property type="entry name" value="PEPCK_ATP"/>
    <property type="match status" value="1"/>
</dbReference>
<dbReference type="EMBL" id="NMUH01006326">
    <property type="protein sequence ID" value="MQM15018.1"/>
    <property type="molecule type" value="Genomic_DNA"/>
</dbReference>
<evidence type="ECO:0000256" key="2">
    <source>
        <dbReference type="ARBA" id="ARBA00004742"/>
    </source>
</evidence>
<dbReference type="InterPro" id="IPR008210">
    <property type="entry name" value="PEP_carboxykinase_N"/>
</dbReference>
<dbReference type="GO" id="GO:0004612">
    <property type="term" value="F:phosphoenolpyruvate carboxykinase (ATP) activity"/>
    <property type="evidence" value="ECO:0007669"/>
    <property type="project" value="UniProtKB-EC"/>
</dbReference>
<proteinExistence type="inferred from homology"/>
<dbReference type="UniPathway" id="UPA00138"/>
<comment type="catalytic activity">
    <reaction evidence="11">
        <text>oxaloacetate + ATP = phosphoenolpyruvate + ADP + CO2</text>
        <dbReference type="Rhea" id="RHEA:18617"/>
        <dbReference type="ChEBI" id="CHEBI:16452"/>
        <dbReference type="ChEBI" id="CHEBI:16526"/>
        <dbReference type="ChEBI" id="CHEBI:30616"/>
        <dbReference type="ChEBI" id="CHEBI:58702"/>
        <dbReference type="ChEBI" id="CHEBI:456216"/>
        <dbReference type="EC" id="4.1.1.49"/>
    </reaction>
</comment>
<evidence type="ECO:0000313" key="12">
    <source>
        <dbReference type="EMBL" id="MQM15018.1"/>
    </source>
</evidence>
<evidence type="ECO:0000256" key="5">
    <source>
        <dbReference type="ARBA" id="ARBA00022432"/>
    </source>
</evidence>
<dbReference type="AlphaFoldDB" id="A0A843X4K6"/>
<keyword evidence="10" id="KW-0456">Lyase</keyword>
<dbReference type="FunFam" id="2.170.8.10:FF:000001">
    <property type="entry name" value="Phosphoenolpyruvate carboxykinase (ATP)"/>
    <property type="match status" value="1"/>
</dbReference>
<dbReference type="Gene3D" id="3.40.449.10">
    <property type="entry name" value="Phosphoenolpyruvate Carboxykinase, domain 1"/>
    <property type="match status" value="1"/>
</dbReference>
<keyword evidence="7" id="KW-0547">Nucleotide-binding</keyword>
<dbReference type="SUPFAM" id="SSF53795">
    <property type="entry name" value="PEP carboxykinase-like"/>
    <property type="match status" value="1"/>
</dbReference>
<evidence type="ECO:0000256" key="3">
    <source>
        <dbReference type="ARBA" id="ARBA00006052"/>
    </source>
</evidence>
<dbReference type="PANTHER" id="PTHR30031">
    <property type="entry name" value="PHOSPHOENOLPYRUVATE CARBOXYKINASE ATP"/>
    <property type="match status" value="1"/>
</dbReference>
<dbReference type="NCBIfam" id="NF006820">
    <property type="entry name" value="PRK09344.1-2"/>
    <property type="match status" value="1"/>
</dbReference>
<comment type="subcellular location">
    <subcellularLocation>
        <location evidence="1">Cytoplasm</location>
    </subcellularLocation>
</comment>